<dbReference type="RefSeq" id="WP_016184317.1">
    <property type="nucleotide sequence ID" value="NZ_KB890293.1"/>
</dbReference>
<reference evidence="2 3" key="1">
    <citation type="submission" date="2013-03" db="EMBL/GenBank/DDBJ databases">
        <title>The Genome Sequence of Enterococcus columbae ATCC_51263 (PacBio/Illumina hybrid assembly).</title>
        <authorList>
            <consortium name="The Broad Institute Genomics Platform"/>
            <consortium name="The Broad Institute Genome Sequencing Center for Infectious Disease"/>
            <person name="Earl A."/>
            <person name="Russ C."/>
            <person name="Gilmore M."/>
            <person name="Surin D."/>
            <person name="Walker B."/>
            <person name="Young S."/>
            <person name="Zeng Q."/>
            <person name="Gargeya S."/>
            <person name="Fitzgerald M."/>
            <person name="Haas B."/>
            <person name="Abouelleil A."/>
            <person name="Allen A.W."/>
            <person name="Alvarado L."/>
            <person name="Arachchi H.M."/>
            <person name="Berlin A.M."/>
            <person name="Chapman S.B."/>
            <person name="Gainer-Dewar J."/>
            <person name="Goldberg J."/>
            <person name="Griggs A."/>
            <person name="Gujja S."/>
            <person name="Hansen M."/>
            <person name="Howarth C."/>
            <person name="Imamovic A."/>
            <person name="Ireland A."/>
            <person name="Larimer J."/>
            <person name="McCowan C."/>
            <person name="Murphy C."/>
            <person name="Pearson M."/>
            <person name="Poon T.W."/>
            <person name="Priest M."/>
            <person name="Roberts A."/>
            <person name="Saif S."/>
            <person name="Shea T."/>
            <person name="Sisk P."/>
            <person name="Sykes S."/>
            <person name="Wortman J."/>
            <person name="Nusbaum C."/>
            <person name="Birren B."/>
        </authorList>
    </citation>
    <scope>NUCLEOTIDE SEQUENCE [LARGE SCALE GENOMIC DNA]</scope>
    <source>
        <strain evidence="2 3">ATCC 51263</strain>
    </source>
</reference>
<dbReference type="Proteomes" id="UP000014113">
    <property type="component" value="Unassembled WGS sequence"/>
</dbReference>
<proteinExistence type="predicted"/>
<gene>
    <name evidence="2" type="ORF">I568_00052</name>
</gene>
<feature type="transmembrane region" description="Helical" evidence="1">
    <location>
        <begin position="168"/>
        <end position="198"/>
    </location>
</feature>
<sequence>MQLFKFSFEESEYIVDEAYVKRTYQPSKKKRFIGMFLLALLLYIGLVMLPMLMQILMINNPQNLKLNFLNIPILVLIVLFYSSYVFLSVKNFRRNFIKKYLTYFYITLSLIVLMFIFEIVELSQFLEGGVFVPVLSFSIFIITIYYTQYRLHKGIKQSVKNKEMFNSIAYILSEKVGIILLILGSSGLPALIAIANIYSNGSVNRGIDAILEPFIPTIIYLGVYFLMIESYKGYYVVKYFEQYRVKFDYSIEEWYGKKSKMYKESLKK</sequence>
<feature type="transmembrane region" description="Helical" evidence="1">
    <location>
        <begin position="126"/>
        <end position="147"/>
    </location>
</feature>
<protein>
    <submittedName>
        <fullName evidence="2">Uncharacterized protein</fullName>
    </submittedName>
</protein>
<evidence type="ECO:0000313" key="2">
    <source>
        <dbReference type="EMBL" id="EOW87766.1"/>
    </source>
</evidence>
<organism evidence="2 3">
    <name type="scientific">Enterococcus columbae DSM 7374 = ATCC 51263</name>
    <dbReference type="NCBI Taxonomy" id="1121865"/>
    <lineage>
        <taxon>Bacteria</taxon>
        <taxon>Bacillati</taxon>
        <taxon>Bacillota</taxon>
        <taxon>Bacilli</taxon>
        <taxon>Lactobacillales</taxon>
        <taxon>Enterococcaceae</taxon>
        <taxon>Enterococcus</taxon>
    </lineage>
</organism>
<keyword evidence="1" id="KW-1133">Transmembrane helix</keyword>
<accession>S0KEI3</accession>
<feature type="transmembrane region" description="Helical" evidence="1">
    <location>
        <begin position="218"/>
        <end position="237"/>
    </location>
</feature>
<comment type="caution">
    <text evidence="2">The sequence shown here is derived from an EMBL/GenBank/DDBJ whole genome shotgun (WGS) entry which is preliminary data.</text>
</comment>
<name>S0KEI3_9ENTE</name>
<dbReference type="STRING" id="1121865.OMW_02223"/>
<feature type="transmembrane region" description="Helical" evidence="1">
    <location>
        <begin position="32"/>
        <end position="56"/>
    </location>
</feature>
<feature type="transmembrane region" description="Helical" evidence="1">
    <location>
        <begin position="101"/>
        <end position="120"/>
    </location>
</feature>
<dbReference type="AlphaFoldDB" id="S0KEI3"/>
<keyword evidence="1" id="KW-0472">Membrane</keyword>
<evidence type="ECO:0000256" key="1">
    <source>
        <dbReference type="SAM" id="Phobius"/>
    </source>
</evidence>
<feature type="transmembrane region" description="Helical" evidence="1">
    <location>
        <begin position="68"/>
        <end position="89"/>
    </location>
</feature>
<keyword evidence="1" id="KW-0812">Transmembrane</keyword>
<keyword evidence="3" id="KW-1185">Reference proteome</keyword>
<dbReference type="EMBL" id="ASWJ01000001">
    <property type="protein sequence ID" value="EOW87766.1"/>
    <property type="molecule type" value="Genomic_DNA"/>
</dbReference>
<dbReference type="PATRIC" id="fig|1121865.3.peg.2167"/>
<evidence type="ECO:0000313" key="3">
    <source>
        <dbReference type="Proteomes" id="UP000014113"/>
    </source>
</evidence>